<dbReference type="Proteomes" id="UP000242525">
    <property type="component" value="Unassembled WGS sequence"/>
</dbReference>
<keyword evidence="4" id="KW-1185">Reference proteome</keyword>
<proteinExistence type="predicted"/>
<feature type="compositionally biased region" description="Low complexity" evidence="2">
    <location>
        <begin position="10"/>
        <end position="32"/>
    </location>
</feature>
<feature type="compositionally biased region" description="Polar residues" evidence="2">
    <location>
        <begin position="538"/>
        <end position="550"/>
    </location>
</feature>
<feature type="region of interest" description="Disordered" evidence="2">
    <location>
        <begin position="316"/>
        <end position="335"/>
    </location>
</feature>
<comment type="caution">
    <text evidence="3">The sequence shown here is derived from an EMBL/GenBank/DDBJ whole genome shotgun (WGS) entry which is preliminary data.</text>
</comment>
<feature type="coiled-coil region" evidence="1">
    <location>
        <begin position="588"/>
        <end position="636"/>
    </location>
</feature>
<gene>
    <name evidence="3" type="ORF">BN980_GECA14s00912g</name>
</gene>
<evidence type="ECO:0000313" key="3">
    <source>
        <dbReference type="EMBL" id="CDO56202.1"/>
    </source>
</evidence>
<evidence type="ECO:0000256" key="1">
    <source>
        <dbReference type="SAM" id="Coils"/>
    </source>
</evidence>
<organism evidence="3 4">
    <name type="scientific">Geotrichum candidum</name>
    <name type="common">Oospora lactis</name>
    <name type="synonym">Dipodascus geotrichum</name>
    <dbReference type="NCBI Taxonomy" id="1173061"/>
    <lineage>
        <taxon>Eukaryota</taxon>
        <taxon>Fungi</taxon>
        <taxon>Dikarya</taxon>
        <taxon>Ascomycota</taxon>
        <taxon>Saccharomycotina</taxon>
        <taxon>Dipodascomycetes</taxon>
        <taxon>Dipodascales</taxon>
        <taxon>Dipodascaceae</taxon>
        <taxon>Geotrichum</taxon>
    </lineage>
</organism>
<evidence type="ECO:0000256" key="2">
    <source>
        <dbReference type="SAM" id="MobiDB-lite"/>
    </source>
</evidence>
<keyword evidence="1" id="KW-0175">Coiled coil</keyword>
<feature type="compositionally biased region" description="Low complexity" evidence="2">
    <location>
        <begin position="316"/>
        <end position="329"/>
    </location>
</feature>
<dbReference type="EMBL" id="CCBN010000014">
    <property type="protein sequence ID" value="CDO56202.1"/>
    <property type="molecule type" value="Genomic_DNA"/>
</dbReference>
<sequence>MATISDSVNLPHLPTSPTLSTSSLSSISTTSFPRTSKYSTYAVFKTTPIDTDSDGYYDDDNDTLTTMTPRYTNKSNFMKSITALYIKEKSPQSNKDRLTSAAKFLKDLQSNDLSPPNLQSLESQADHDVLSHQHSLEVLDNHKSLLPEFTTSTPKRKRKMTDLFMRLSSSAVSTKNKTDRKTNTGSASSFLPDTQIPILTCETLRFRKHQHSLNKSISTPVLNSNRSTSSSSSLPSYRPPQLPRKSSKRILSDLPTNLTIHSMQPFENLAFVDDKTNAKKPSKKLSNILTTKTSQSSVPLKAISITQSKSINTLESSISSPLLSSQSPKPTRRQRSTLLLSTTGCSVKATLRMKSHNCSQTSISSMTPSTSSTSSLRPSDKVKQLKTKINKLQQGLKPEKHERKPSSSHIKRIEYLEDEVSRKRSEQMQLLAKLRLYKNHHNKSESQITSTGSASGLPSTFSSDHDEDTRLENCDSAMERRVPCLESQFSQRNTELKPPKRIMIQEKSISEHEILNGQRCITGVKLSLERFKTEDDTLNNNFSKTETTTKQADKQLSRRQSKPKYSASRVAKLENTIDHLNKDFSTKIENKNIEIKDLTTLLAQYKSKSRQLNDKVKRLTVENQVLQERSQTLEIEHNEMAKAACGYQKQVTAVDREFRRAILYITSLETSLQDLKISLEEKALENDELNRSIQRVMEQANDTIEGTKRRHSLRNGNES</sequence>
<feature type="region of interest" description="Disordered" evidence="2">
    <location>
        <begin position="1"/>
        <end position="32"/>
    </location>
</feature>
<feature type="compositionally biased region" description="Basic and acidic residues" evidence="2">
    <location>
        <begin position="397"/>
        <end position="410"/>
    </location>
</feature>
<protein>
    <submittedName>
        <fullName evidence="3">Uncharacterized protein</fullName>
    </submittedName>
</protein>
<feature type="region of interest" description="Disordered" evidence="2">
    <location>
        <begin position="217"/>
        <end position="248"/>
    </location>
</feature>
<dbReference type="AlphaFoldDB" id="A0A0J9XH05"/>
<feature type="compositionally biased region" description="Low complexity" evidence="2">
    <location>
        <begin position="220"/>
        <end position="236"/>
    </location>
</feature>
<feature type="compositionally biased region" description="Low complexity" evidence="2">
    <location>
        <begin position="359"/>
        <end position="375"/>
    </location>
</feature>
<feature type="compositionally biased region" description="Polar residues" evidence="2">
    <location>
        <begin position="445"/>
        <end position="462"/>
    </location>
</feature>
<feature type="region of interest" description="Disordered" evidence="2">
    <location>
        <begin position="357"/>
        <end position="410"/>
    </location>
</feature>
<reference evidence="3" key="1">
    <citation type="submission" date="2014-03" db="EMBL/GenBank/DDBJ databases">
        <authorList>
            <person name="Casaregola S."/>
        </authorList>
    </citation>
    <scope>NUCLEOTIDE SEQUENCE [LARGE SCALE GENOMIC DNA]</scope>
    <source>
        <strain evidence="3">CLIB 918</strain>
    </source>
</reference>
<accession>A0A0J9XH05</accession>
<dbReference type="OrthoDB" id="4092463at2759"/>
<evidence type="ECO:0000313" key="4">
    <source>
        <dbReference type="Proteomes" id="UP000242525"/>
    </source>
</evidence>
<name>A0A0J9XH05_GEOCN</name>
<feature type="region of interest" description="Disordered" evidence="2">
    <location>
        <begin position="538"/>
        <end position="565"/>
    </location>
</feature>
<feature type="region of interest" description="Disordered" evidence="2">
    <location>
        <begin position="442"/>
        <end position="469"/>
    </location>
</feature>
<feature type="region of interest" description="Disordered" evidence="2">
    <location>
        <begin position="700"/>
        <end position="719"/>
    </location>
</feature>